<dbReference type="Pfam" id="PF00385">
    <property type="entry name" value="Chromo"/>
    <property type="match status" value="1"/>
</dbReference>
<accession>A0A0L0UJ13</accession>
<feature type="domain" description="Chromo" evidence="1">
    <location>
        <begin position="11"/>
        <end position="57"/>
    </location>
</feature>
<dbReference type="AlphaFoldDB" id="A0A0L0UJ13"/>
<proteinExistence type="predicted"/>
<dbReference type="SUPFAM" id="SSF54160">
    <property type="entry name" value="Chromo domain-like"/>
    <property type="match status" value="1"/>
</dbReference>
<dbReference type="Gene3D" id="2.40.50.40">
    <property type="match status" value="1"/>
</dbReference>
<comment type="caution">
    <text evidence="2">The sequence shown here is derived from an EMBL/GenBank/DDBJ whole genome shotgun (WGS) entry which is preliminary data.</text>
</comment>
<evidence type="ECO:0000313" key="3">
    <source>
        <dbReference type="Proteomes" id="UP000054564"/>
    </source>
</evidence>
<dbReference type="STRING" id="1165861.A0A0L0UJ13"/>
<dbReference type="EMBL" id="AJIL01007285">
    <property type="protein sequence ID" value="KNE86981.1"/>
    <property type="molecule type" value="Genomic_DNA"/>
</dbReference>
<dbReference type="InterPro" id="IPR016197">
    <property type="entry name" value="Chromo-like_dom_sf"/>
</dbReference>
<evidence type="ECO:0000259" key="1">
    <source>
        <dbReference type="Pfam" id="PF00385"/>
    </source>
</evidence>
<sequence>PDLTYRECPVKILEESERRTRQKTIKFFKVQWSNHTDSEATWESGDFLRTEHPHLFKDQLKSRG</sequence>
<organism evidence="2 3">
    <name type="scientific">Puccinia striiformis f. sp. tritici PST-78</name>
    <dbReference type="NCBI Taxonomy" id="1165861"/>
    <lineage>
        <taxon>Eukaryota</taxon>
        <taxon>Fungi</taxon>
        <taxon>Dikarya</taxon>
        <taxon>Basidiomycota</taxon>
        <taxon>Pucciniomycotina</taxon>
        <taxon>Pucciniomycetes</taxon>
        <taxon>Pucciniales</taxon>
        <taxon>Pucciniaceae</taxon>
        <taxon>Puccinia</taxon>
    </lineage>
</organism>
<dbReference type="Proteomes" id="UP000054564">
    <property type="component" value="Unassembled WGS sequence"/>
</dbReference>
<evidence type="ECO:0000313" key="2">
    <source>
        <dbReference type="EMBL" id="KNE86981.1"/>
    </source>
</evidence>
<name>A0A0L0UJ13_9BASI</name>
<gene>
    <name evidence="2" type="ORF">PSTG_19650</name>
</gene>
<dbReference type="InterPro" id="IPR023780">
    <property type="entry name" value="Chromo_domain"/>
</dbReference>
<protein>
    <recommendedName>
        <fullName evidence="1">Chromo domain-containing protein</fullName>
    </recommendedName>
</protein>
<keyword evidence="3" id="KW-1185">Reference proteome</keyword>
<reference evidence="3" key="1">
    <citation type="submission" date="2014-03" db="EMBL/GenBank/DDBJ databases">
        <title>The Genome Sequence of Puccinia striiformis f. sp. tritici PST-78.</title>
        <authorList>
            <consortium name="The Broad Institute Genome Sequencing Platform"/>
            <person name="Cuomo C."/>
            <person name="Hulbert S."/>
            <person name="Chen X."/>
            <person name="Walker B."/>
            <person name="Young S.K."/>
            <person name="Zeng Q."/>
            <person name="Gargeya S."/>
            <person name="Fitzgerald M."/>
            <person name="Haas B."/>
            <person name="Abouelleil A."/>
            <person name="Alvarado L."/>
            <person name="Arachchi H.M."/>
            <person name="Berlin A.M."/>
            <person name="Chapman S.B."/>
            <person name="Goldberg J."/>
            <person name="Griggs A."/>
            <person name="Gujja S."/>
            <person name="Hansen M."/>
            <person name="Howarth C."/>
            <person name="Imamovic A."/>
            <person name="Larimer J."/>
            <person name="McCowan C."/>
            <person name="Montmayeur A."/>
            <person name="Murphy C."/>
            <person name="Neiman D."/>
            <person name="Pearson M."/>
            <person name="Priest M."/>
            <person name="Roberts A."/>
            <person name="Saif S."/>
            <person name="Shea T."/>
            <person name="Sisk P."/>
            <person name="Sykes S."/>
            <person name="Wortman J."/>
            <person name="Nusbaum C."/>
            <person name="Birren B."/>
        </authorList>
    </citation>
    <scope>NUCLEOTIDE SEQUENCE [LARGE SCALE GENOMIC DNA]</scope>
    <source>
        <strain evidence="3">race PST-78</strain>
    </source>
</reference>
<feature type="non-terminal residue" evidence="2">
    <location>
        <position position="1"/>
    </location>
</feature>